<dbReference type="Pfam" id="PF00636">
    <property type="entry name" value="Ribonuclease_3"/>
    <property type="match status" value="1"/>
</dbReference>
<dbReference type="GO" id="GO:0003725">
    <property type="term" value="F:double-stranded RNA binding"/>
    <property type="evidence" value="ECO:0007669"/>
    <property type="project" value="InterPro"/>
</dbReference>
<evidence type="ECO:0000256" key="5">
    <source>
        <dbReference type="ARBA" id="ARBA00023274"/>
    </source>
</evidence>
<evidence type="ECO:0000256" key="4">
    <source>
        <dbReference type="ARBA" id="ARBA00023128"/>
    </source>
</evidence>
<dbReference type="InterPro" id="IPR044443">
    <property type="entry name" value="Ribosomal_mL44_DSRM_fung"/>
</dbReference>
<evidence type="ECO:0000256" key="6">
    <source>
        <dbReference type="ARBA" id="ARBA00024034"/>
    </source>
</evidence>
<dbReference type="SMART" id="SM00535">
    <property type="entry name" value="RIBOc"/>
    <property type="match status" value="1"/>
</dbReference>
<dbReference type="eggNOG" id="KOG3769">
    <property type="taxonomic scope" value="Eukaryota"/>
</dbReference>
<keyword evidence="4" id="KW-0496">Mitochondrion</keyword>
<dbReference type="PANTHER" id="PTHR11207">
    <property type="entry name" value="RIBONUCLEASE III"/>
    <property type="match status" value="1"/>
</dbReference>
<dbReference type="EMBL" id="KV441389">
    <property type="protein sequence ID" value="OAF61538.1"/>
    <property type="molecule type" value="Genomic_DNA"/>
</dbReference>
<comment type="subcellular location">
    <subcellularLocation>
        <location evidence="1">Mitochondrion</location>
    </subcellularLocation>
</comment>
<dbReference type="GO" id="GO:0004525">
    <property type="term" value="F:ribonuclease III activity"/>
    <property type="evidence" value="ECO:0007669"/>
    <property type="project" value="InterPro"/>
</dbReference>
<name>A0A177AHJ8_9PEZI</name>
<evidence type="ECO:0000256" key="1">
    <source>
        <dbReference type="ARBA" id="ARBA00004173"/>
    </source>
</evidence>
<dbReference type="OrthoDB" id="67027at2759"/>
<dbReference type="PANTHER" id="PTHR11207:SF32">
    <property type="entry name" value="LARGE RIBOSOMAL SUBUNIT PROTEIN ML44"/>
    <property type="match status" value="1"/>
</dbReference>
<reference evidence="9" key="1">
    <citation type="submission" date="2016-03" db="EMBL/GenBank/DDBJ databases">
        <title>Updated assembly of Pseudogymnoascus destructans, the fungus causing white-nose syndrome of bats.</title>
        <authorList>
            <person name="Palmer J.M."/>
            <person name="Drees K.P."/>
            <person name="Foster J.T."/>
            <person name="Lindner D.L."/>
        </authorList>
    </citation>
    <scope>NUCLEOTIDE SEQUENCE [LARGE SCALE GENOMIC DNA]</scope>
    <source>
        <strain evidence="9">20631-21</strain>
    </source>
</reference>
<organism evidence="9">
    <name type="scientific">Pseudogymnoascus destructans</name>
    <dbReference type="NCBI Taxonomy" id="655981"/>
    <lineage>
        <taxon>Eukaryota</taxon>
        <taxon>Fungi</taxon>
        <taxon>Dikarya</taxon>
        <taxon>Ascomycota</taxon>
        <taxon>Pezizomycotina</taxon>
        <taxon>Leotiomycetes</taxon>
        <taxon>Thelebolales</taxon>
        <taxon>Thelebolaceae</taxon>
        <taxon>Pseudogymnoascus</taxon>
    </lineage>
</organism>
<dbReference type="InterPro" id="IPR036389">
    <property type="entry name" value="RNase_III_sf"/>
</dbReference>
<protein>
    <recommendedName>
        <fullName evidence="7">Large ribosomal subunit protein mL44</fullName>
    </recommendedName>
</protein>
<feature type="domain" description="RNase III" evidence="8">
    <location>
        <begin position="89"/>
        <end position="266"/>
    </location>
</feature>
<dbReference type="GO" id="GO:0006396">
    <property type="term" value="P:RNA processing"/>
    <property type="evidence" value="ECO:0007669"/>
    <property type="project" value="InterPro"/>
</dbReference>
<gene>
    <name evidence="9" type="ORF">VC83_02216</name>
</gene>
<dbReference type="AlphaFoldDB" id="A0A177AHJ8"/>
<dbReference type="PROSITE" id="PS50142">
    <property type="entry name" value="RNASE_3_2"/>
    <property type="match status" value="1"/>
</dbReference>
<dbReference type="Proteomes" id="UP000077154">
    <property type="component" value="Unassembled WGS sequence"/>
</dbReference>
<dbReference type="InterPro" id="IPR000999">
    <property type="entry name" value="RNase_III_dom"/>
</dbReference>
<evidence type="ECO:0000256" key="7">
    <source>
        <dbReference type="ARBA" id="ARBA00035187"/>
    </source>
</evidence>
<dbReference type="GO" id="GO:0005739">
    <property type="term" value="C:mitochondrion"/>
    <property type="evidence" value="ECO:0007669"/>
    <property type="project" value="TreeGrafter"/>
</dbReference>
<dbReference type="Pfam" id="PF22892">
    <property type="entry name" value="DSRM_MRPL44"/>
    <property type="match status" value="1"/>
</dbReference>
<keyword evidence="3" id="KW-0689">Ribosomal protein</keyword>
<dbReference type="GO" id="GO:0003735">
    <property type="term" value="F:structural constituent of ribosome"/>
    <property type="evidence" value="ECO:0007669"/>
    <property type="project" value="TreeGrafter"/>
</dbReference>
<evidence type="ECO:0000259" key="8">
    <source>
        <dbReference type="PROSITE" id="PS50142"/>
    </source>
</evidence>
<dbReference type="Gene3D" id="1.10.1520.10">
    <property type="entry name" value="Ribonuclease III domain"/>
    <property type="match status" value="1"/>
</dbReference>
<dbReference type="InterPro" id="IPR044444">
    <property type="entry name" value="Ribosomal_mL44_DSRM_metazoa"/>
</dbReference>
<dbReference type="GeneID" id="36285299"/>
<proteinExistence type="inferred from homology"/>
<dbReference type="SUPFAM" id="SSF69065">
    <property type="entry name" value="RNase III domain-like"/>
    <property type="match status" value="1"/>
</dbReference>
<keyword evidence="2" id="KW-0694">RNA-binding</keyword>
<sequence>MKSLRVAEKWTGQLLARRTARPCCIRQQRQQCQQQQLVRGIASTRQLSSAAAAADEVLFEDESLNPLRQAPEESFPSPLPSAAHTSAKLAALHARLSLPAKLPVETLARTLVDPSADAARDFNNASLALVGSSLLSFHVSEWILCTYPRLPMAVLFASMNAYVGPATLSKLAQEWGVESAAAPGSEVDPGLLQFSKLKPGNQLPTATSGRPNDDQNYRRGLSSRVVYDDEFGDVVSKFSLAGAQTSEAAHANFVRALVGAVYIHNGRAAAKAFIRAHVLSRHLAIEKLFVFETATRDLSRLCAREDFEFPVARLLSETGRNSRHPVYVVGIFSGKDKLGEAAGASLGEAKTRAAIAALKAWYMYSPVAGQGTSAPVPSDVEEGGRWEGAHIDMGEIVAC</sequence>
<evidence type="ECO:0000256" key="3">
    <source>
        <dbReference type="ARBA" id="ARBA00022980"/>
    </source>
</evidence>
<dbReference type="VEuPathDB" id="FungiDB:GMDG_03282"/>
<evidence type="ECO:0000313" key="9">
    <source>
        <dbReference type="EMBL" id="OAF61538.1"/>
    </source>
</evidence>
<evidence type="ECO:0000256" key="2">
    <source>
        <dbReference type="ARBA" id="ARBA00022884"/>
    </source>
</evidence>
<dbReference type="CDD" id="cd19873">
    <property type="entry name" value="DSRM_MRPL3_like"/>
    <property type="match status" value="1"/>
</dbReference>
<comment type="similarity">
    <text evidence="6">Belongs to the ribonuclease III family. Mitochondrion-specific ribosomal protein mL44 subfamily.</text>
</comment>
<dbReference type="SUPFAM" id="SSF54768">
    <property type="entry name" value="dsRNA-binding domain-like"/>
    <property type="match status" value="1"/>
</dbReference>
<accession>A0A177AHJ8</accession>
<keyword evidence="5" id="KW-0687">Ribonucleoprotein</keyword>
<dbReference type="Gene3D" id="3.30.160.20">
    <property type="match status" value="1"/>
</dbReference>
<dbReference type="RefSeq" id="XP_024326813.1">
    <property type="nucleotide sequence ID" value="XM_024465883.1"/>
</dbReference>